<name>A0A1Y1S6B1_9MICR</name>
<sequence>MSSSSIFLCISFKNFLIFLLNFFSSDSLRPCLSNRKLFELNNLCLCSILPRIDSASMSSSFMRRILPLPVRICVFLLFLNFSS</sequence>
<reference evidence="2 3" key="1">
    <citation type="journal article" date="2017" name="Environ. Microbiol.">
        <title>Decay of the glycolytic pathway and adaptation to intranuclear parasitism within Enterocytozoonidae microsporidia.</title>
        <authorList>
            <person name="Wiredu Boakye D."/>
            <person name="Jaroenlak P."/>
            <person name="Prachumwat A."/>
            <person name="Williams T.A."/>
            <person name="Bateman K.S."/>
            <person name="Itsathitphaisarn O."/>
            <person name="Sritunyalucksana K."/>
            <person name="Paszkiewicz K.H."/>
            <person name="Moore K.A."/>
            <person name="Stentiford G.D."/>
            <person name="Williams B.A."/>
        </authorList>
    </citation>
    <scope>NUCLEOTIDE SEQUENCE [LARGE SCALE GENOMIC DNA]</scope>
    <source>
        <strain evidence="2 3">GB1</strain>
    </source>
</reference>
<gene>
    <name evidence="2" type="ORF">ECANGB1_2660</name>
</gene>
<dbReference type="AlphaFoldDB" id="A0A1Y1S6B1"/>
<feature type="chain" id="PRO_5013254233" evidence="1">
    <location>
        <begin position="28"/>
        <end position="83"/>
    </location>
</feature>
<accession>A0A1Y1S6B1</accession>
<evidence type="ECO:0000256" key="1">
    <source>
        <dbReference type="SAM" id="SignalP"/>
    </source>
</evidence>
<proteinExistence type="predicted"/>
<keyword evidence="3" id="KW-1185">Reference proteome</keyword>
<evidence type="ECO:0000313" key="2">
    <source>
        <dbReference type="EMBL" id="ORD93951.1"/>
    </source>
</evidence>
<keyword evidence="1" id="KW-0732">Signal</keyword>
<comment type="caution">
    <text evidence="2">The sequence shown here is derived from an EMBL/GenBank/DDBJ whole genome shotgun (WGS) entry which is preliminary data.</text>
</comment>
<protein>
    <submittedName>
        <fullName evidence="2">Uncharacterized protein</fullName>
    </submittedName>
</protein>
<organism evidence="2 3">
    <name type="scientific">Enterospora canceri</name>
    <dbReference type="NCBI Taxonomy" id="1081671"/>
    <lineage>
        <taxon>Eukaryota</taxon>
        <taxon>Fungi</taxon>
        <taxon>Fungi incertae sedis</taxon>
        <taxon>Microsporidia</taxon>
        <taxon>Enterocytozoonidae</taxon>
        <taxon>Enterospora</taxon>
    </lineage>
</organism>
<evidence type="ECO:0000313" key="3">
    <source>
        <dbReference type="Proteomes" id="UP000192639"/>
    </source>
</evidence>
<dbReference type="EMBL" id="LWDP01000038">
    <property type="protein sequence ID" value="ORD93951.1"/>
    <property type="molecule type" value="Genomic_DNA"/>
</dbReference>
<dbReference type="Proteomes" id="UP000192639">
    <property type="component" value="Unassembled WGS sequence"/>
</dbReference>
<feature type="signal peptide" evidence="1">
    <location>
        <begin position="1"/>
        <end position="27"/>
    </location>
</feature>
<dbReference type="VEuPathDB" id="MicrosporidiaDB:ECANGB1_2660"/>